<evidence type="ECO:0000256" key="3">
    <source>
        <dbReference type="ARBA" id="ARBA00009381"/>
    </source>
</evidence>
<feature type="binding site" evidence="10">
    <location>
        <position position="436"/>
    </location>
    <ligand>
        <name>L-glutamate</name>
        <dbReference type="ChEBI" id="CHEBI:29985"/>
    </ligand>
</feature>
<dbReference type="KEGG" id="pabo:BCY86_00175"/>
<dbReference type="UniPathway" id="UPA00204"/>
<name>A0A1L6MUS9_9BACT</name>
<dbReference type="PRINTS" id="PR01210">
    <property type="entry name" value="GGTRANSPTASE"/>
</dbReference>
<dbReference type="InterPro" id="IPR000101">
    <property type="entry name" value="GGT_peptidase"/>
</dbReference>
<comment type="catalytic activity">
    <reaction evidence="2 11">
        <text>glutathione + H2O = L-cysteinylglycine + L-glutamate</text>
        <dbReference type="Rhea" id="RHEA:28807"/>
        <dbReference type="ChEBI" id="CHEBI:15377"/>
        <dbReference type="ChEBI" id="CHEBI:29985"/>
        <dbReference type="ChEBI" id="CHEBI:57925"/>
        <dbReference type="ChEBI" id="CHEBI:61694"/>
        <dbReference type="EC" id="3.4.19.13"/>
    </reaction>
</comment>
<accession>A0A1L6MUS9</accession>
<dbReference type="Proteomes" id="UP000185544">
    <property type="component" value="Chromosome"/>
</dbReference>
<dbReference type="GO" id="GO:0036374">
    <property type="term" value="F:glutathione hydrolase activity"/>
    <property type="evidence" value="ECO:0007669"/>
    <property type="project" value="UniProtKB-UniRule"/>
</dbReference>
<comment type="similarity">
    <text evidence="3 11">Belongs to the gamma-glutamyltransferase family.</text>
</comment>
<keyword evidence="7 11" id="KW-0012">Acyltransferase</keyword>
<dbReference type="AlphaFoldDB" id="A0A1L6MUS9"/>
<dbReference type="PANTHER" id="PTHR43199">
    <property type="entry name" value="GLUTATHIONE HYDROLASE"/>
    <property type="match status" value="1"/>
</dbReference>
<evidence type="ECO:0000256" key="4">
    <source>
        <dbReference type="ARBA" id="ARBA00022679"/>
    </source>
</evidence>
<dbReference type="EMBL" id="CP016908">
    <property type="protein sequence ID" value="APR99263.1"/>
    <property type="molecule type" value="Genomic_DNA"/>
</dbReference>
<evidence type="ECO:0000256" key="9">
    <source>
        <dbReference type="PIRSR" id="PIRSR600101-1"/>
    </source>
</evidence>
<comment type="subunit">
    <text evidence="11">This enzyme consists of two polypeptide chains, which are synthesized in precursor form from a single polypeptide.</text>
</comment>
<comment type="catalytic activity">
    <reaction evidence="8 11">
        <text>an N-terminal (5-L-glutamyl)-[peptide] + an alpha-amino acid = 5-L-glutamyl amino acid + an N-terminal L-alpha-aminoacyl-[peptide]</text>
        <dbReference type="Rhea" id="RHEA:23904"/>
        <dbReference type="Rhea" id="RHEA-COMP:9780"/>
        <dbReference type="Rhea" id="RHEA-COMP:9795"/>
        <dbReference type="ChEBI" id="CHEBI:77644"/>
        <dbReference type="ChEBI" id="CHEBI:78597"/>
        <dbReference type="ChEBI" id="CHEBI:78599"/>
        <dbReference type="ChEBI" id="CHEBI:78608"/>
        <dbReference type="EC" id="2.3.2.2"/>
    </reaction>
</comment>
<dbReference type="OrthoDB" id="5297205at2"/>
<evidence type="ECO:0000256" key="1">
    <source>
        <dbReference type="ARBA" id="ARBA00001049"/>
    </source>
</evidence>
<dbReference type="GO" id="GO:0006751">
    <property type="term" value="P:glutathione catabolic process"/>
    <property type="evidence" value="ECO:0007669"/>
    <property type="project" value="UniProtKB-UniRule"/>
</dbReference>
<dbReference type="SUPFAM" id="SSF56235">
    <property type="entry name" value="N-terminal nucleophile aminohydrolases (Ntn hydrolases)"/>
    <property type="match status" value="1"/>
</dbReference>
<gene>
    <name evidence="12" type="ORF">BCY86_00175</name>
</gene>
<dbReference type="InterPro" id="IPR043137">
    <property type="entry name" value="GGT_ssub_C"/>
</dbReference>
<keyword evidence="11" id="KW-0317">Glutathione biosynthesis</keyword>
<feature type="binding site" evidence="10">
    <location>
        <begin position="412"/>
        <end position="414"/>
    </location>
    <ligand>
        <name>L-glutamate</name>
        <dbReference type="ChEBI" id="CHEBI:29985"/>
    </ligand>
</feature>
<dbReference type="NCBIfam" id="TIGR00066">
    <property type="entry name" value="g_glut_trans"/>
    <property type="match status" value="1"/>
</dbReference>
<comment type="pathway">
    <text evidence="11">Sulfur metabolism; glutathione metabolism.</text>
</comment>
<evidence type="ECO:0000256" key="6">
    <source>
        <dbReference type="ARBA" id="ARBA00023145"/>
    </source>
</evidence>
<evidence type="ECO:0000256" key="2">
    <source>
        <dbReference type="ARBA" id="ARBA00001089"/>
    </source>
</evidence>
<feature type="binding site" evidence="10">
    <location>
        <begin position="472"/>
        <end position="473"/>
    </location>
    <ligand>
        <name>L-glutamate</name>
        <dbReference type="ChEBI" id="CHEBI:29985"/>
    </ligand>
</feature>
<keyword evidence="4 11" id="KW-0808">Transferase</keyword>
<dbReference type="Pfam" id="PF01019">
    <property type="entry name" value="G_glu_transpept"/>
    <property type="match status" value="1"/>
</dbReference>
<proteinExistence type="inferred from homology"/>
<dbReference type="InterPro" id="IPR029055">
    <property type="entry name" value="Ntn_hydrolases_N"/>
</dbReference>
<dbReference type="InterPro" id="IPR051792">
    <property type="entry name" value="GGT_bact"/>
</dbReference>
<evidence type="ECO:0000256" key="11">
    <source>
        <dbReference type="RuleBase" id="RU368036"/>
    </source>
</evidence>
<dbReference type="STRING" id="1882918.BCY86_00175"/>
<dbReference type="GO" id="GO:0103068">
    <property type="term" value="F:leukotriene C4 gamma-glutamyl transferase activity"/>
    <property type="evidence" value="ECO:0007669"/>
    <property type="project" value="UniProtKB-EC"/>
</dbReference>
<dbReference type="Gene3D" id="3.60.20.40">
    <property type="match status" value="1"/>
</dbReference>
<evidence type="ECO:0000256" key="10">
    <source>
        <dbReference type="PIRSR" id="PIRSR600101-2"/>
    </source>
</evidence>
<organism evidence="12 13">
    <name type="scientific">Pajaroellobacter abortibovis</name>
    <dbReference type="NCBI Taxonomy" id="1882918"/>
    <lineage>
        <taxon>Bacteria</taxon>
        <taxon>Pseudomonadati</taxon>
        <taxon>Myxococcota</taxon>
        <taxon>Polyangia</taxon>
        <taxon>Polyangiales</taxon>
        <taxon>Polyangiaceae</taxon>
    </lineage>
</organism>
<dbReference type="EC" id="2.3.2.2" evidence="11"/>
<evidence type="ECO:0000313" key="13">
    <source>
        <dbReference type="Proteomes" id="UP000185544"/>
    </source>
</evidence>
<keyword evidence="6 11" id="KW-0865">Zymogen</keyword>
<dbReference type="GO" id="GO:0006750">
    <property type="term" value="P:glutathione biosynthetic process"/>
    <property type="evidence" value="ECO:0007669"/>
    <property type="project" value="UniProtKB-KW"/>
</dbReference>
<evidence type="ECO:0000256" key="7">
    <source>
        <dbReference type="ARBA" id="ARBA00023315"/>
    </source>
</evidence>
<feature type="active site" description="Nucleophile" evidence="9">
    <location>
        <position position="394"/>
    </location>
</feature>
<dbReference type="PANTHER" id="PTHR43199:SF1">
    <property type="entry name" value="GLUTATHIONE HYDROLASE PROENZYME"/>
    <property type="match status" value="1"/>
</dbReference>
<evidence type="ECO:0000256" key="5">
    <source>
        <dbReference type="ARBA" id="ARBA00022801"/>
    </source>
</evidence>
<dbReference type="Gene3D" id="1.10.246.130">
    <property type="match status" value="1"/>
</dbReference>
<comment type="PTM">
    <text evidence="11">Cleaved by autocatalysis into a large and a small subunit.</text>
</comment>
<keyword evidence="13" id="KW-1185">Reference proteome</keyword>
<feature type="binding site" evidence="10">
    <location>
        <position position="116"/>
    </location>
    <ligand>
        <name>L-glutamate</name>
        <dbReference type="ChEBI" id="CHEBI:29985"/>
    </ligand>
</feature>
<dbReference type="InterPro" id="IPR043138">
    <property type="entry name" value="GGT_lsub"/>
</dbReference>
<evidence type="ECO:0000313" key="12">
    <source>
        <dbReference type="EMBL" id="APR99263.1"/>
    </source>
</evidence>
<sequence>MLLHWIKNKPNRFLNQRTHHTIRFLSLGFILLGSSESQAAFPLAARGATAAVATESEEATQAALVILKKGGNAVDAAITAALALGVTRPAASGLGGGMFALVYRARDGQIITLDAREKSPAKFNVEKFKDVSKNMQDQPVQKGRGITVGVPGEPAGLAWLSENYGRLPLKDAVAPAVELAENGFVVNPYLHHVIETHVNSLREEPALASLFLLPSGAPLAEGSKIKRLRLAKTLRQFGKKGVQAIYQGEIAQKIVQTVHSAGGEMSLDDLASYRPIKREPLKRVIQGRTIYTMGAPSAGGLMLIQMLLMFGAGPTSPLHSYGFNSSQYFYALLEGMRGSVVDRAYVVGDPDQGGFVLQAYQQALDSKRLRARKDLITQRKSRLSSTFATREGGTSHLIVTDAEGNIVSLTTTINSGFGSHLVARDTGILLNDQLNDFTLDSDLVSLPSSDLKEVVGDELNPNRPRPSARPVSSMMPTIIFAGDLPILAAGGTGGRRIATGVTQAILGRLIFGCEANACVSAPRIYVPGDSSVFVESDIPVDVRDNLKEEGVKCIHENFMHTSVQMLLWQYKVKGDKTISAASDPRKGGCALAY</sequence>
<comment type="catalytic activity">
    <reaction evidence="1 11">
        <text>an S-substituted glutathione + H2O = an S-substituted L-cysteinylglycine + L-glutamate</text>
        <dbReference type="Rhea" id="RHEA:59468"/>
        <dbReference type="ChEBI" id="CHEBI:15377"/>
        <dbReference type="ChEBI" id="CHEBI:29985"/>
        <dbReference type="ChEBI" id="CHEBI:90779"/>
        <dbReference type="ChEBI" id="CHEBI:143103"/>
        <dbReference type="EC" id="3.4.19.13"/>
    </reaction>
</comment>
<evidence type="ECO:0000256" key="8">
    <source>
        <dbReference type="ARBA" id="ARBA00047417"/>
    </source>
</evidence>
<feature type="binding site" evidence="10">
    <location>
        <position position="494"/>
    </location>
    <ligand>
        <name>L-glutamate</name>
        <dbReference type="ChEBI" id="CHEBI:29985"/>
    </ligand>
</feature>
<keyword evidence="5 11" id="KW-0378">Hydrolase</keyword>
<reference evidence="12 13" key="1">
    <citation type="submission" date="2016-08" db="EMBL/GenBank/DDBJ databases">
        <title>Identification and validation of antigenic proteins from Pajaroellobacter abortibovis using de-novo genome sequence assembly and reverse vaccinology.</title>
        <authorList>
            <person name="Welly B.T."/>
            <person name="Miller M.R."/>
            <person name="Stott J.L."/>
            <person name="Blanchard M.T."/>
            <person name="Islas-Trejo A.D."/>
            <person name="O'Rourke S.M."/>
            <person name="Young A.E."/>
            <person name="Medrano J.F."/>
            <person name="Van Eenennaam A.L."/>
        </authorList>
    </citation>
    <scope>NUCLEOTIDE SEQUENCE [LARGE SCALE GENOMIC DNA]</scope>
    <source>
        <strain evidence="12 13">BTF92-0548A/99-0131</strain>
    </source>
</reference>
<protein>
    <recommendedName>
        <fullName evidence="11">Glutathione hydrolase proenzyme</fullName>
        <ecNumber evidence="11">2.3.2.2</ecNumber>
        <ecNumber evidence="11">3.4.19.13</ecNumber>
    </recommendedName>
    <component>
        <recommendedName>
            <fullName evidence="11">Glutathione hydrolase large chain</fullName>
        </recommendedName>
    </component>
    <component>
        <recommendedName>
            <fullName evidence="11">Glutathione hydrolase small chain</fullName>
        </recommendedName>
    </component>
</protein>
<dbReference type="EC" id="3.4.19.13" evidence="11"/>